<feature type="transmembrane region" description="Helical" evidence="1">
    <location>
        <begin position="12"/>
        <end position="30"/>
    </location>
</feature>
<comment type="caution">
    <text evidence="3">The sequence shown here is derived from an EMBL/GenBank/DDBJ whole genome shotgun (WGS) entry which is preliminary data.</text>
</comment>
<dbReference type="GO" id="GO:0016020">
    <property type="term" value="C:membrane"/>
    <property type="evidence" value="ECO:0007669"/>
    <property type="project" value="TreeGrafter"/>
</dbReference>
<dbReference type="Proteomes" id="UP001230188">
    <property type="component" value="Unassembled WGS sequence"/>
</dbReference>
<evidence type="ECO:0000313" key="4">
    <source>
        <dbReference type="Proteomes" id="UP001230188"/>
    </source>
</evidence>
<dbReference type="Pfam" id="PF01757">
    <property type="entry name" value="Acyl_transf_3"/>
    <property type="match status" value="1"/>
</dbReference>
<dbReference type="GO" id="GO:0000271">
    <property type="term" value="P:polysaccharide biosynthetic process"/>
    <property type="evidence" value="ECO:0007669"/>
    <property type="project" value="TreeGrafter"/>
</dbReference>
<feature type="transmembrane region" description="Helical" evidence="1">
    <location>
        <begin position="253"/>
        <end position="270"/>
    </location>
</feature>
<evidence type="ECO:0000313" key="3">
    <source>
        <dbReference type="EMBL" id="KAJ8600234.1"/>
    </source>
</evidence>
<keyword evidence="1" id="KW-1133">Transmembrane helix</keyword>
<feature type="transmembrane region" description="Helical" evidence="1">
    <location>
        <begin position="82"/>
        <end position="99"/>
    </location>
</feature>
<dbReference type="InterPro" id="IPR002656">
    <property type="entry name" value="Acyl_transf_3_dom"/>
</dbReference>
<feature type="transmembrane region" description="Helical" evidence="1">
    <location>
        <begin position="329"/>
        <end position="347"/>
    </location>
</feature>
<dbReference type="GO" id="GO:0016747">
    <property type="term" value="F:acyltransferase activity, transferring groups other than amino-acyl groups"/>
    <property type="evidence" value="ECO:0007669"/>
    <property type="project" value="InterPro"/>
</dbReference>
<proteinExistence type="predicted"/>
<accession>A0AAD7U9A6</accession>
<gene>
    <name evidence="3" type="ORF">CTAYLR_001968</name>
</gene>
<keyword evidence="1" id="KW-0472">Membrane</keyword>
<feature type="transmembrane region" description="Helical" evidence="1">
    <location>
        <begin position="157"/>
        <end position="178"/>
    </location>
</feature>
<organism evidence="3 4">
    <name type="scientific">Chrysophaeum taylorii</name>
    <dbReference type="NCBI Taxonomy" id="2483200"/>
    <lineage>
        <taxon>Eukaryota</taxon>
        <taxon>Sar</taxon>
        <taxon>Stramenopiles</taxon>
        <taxon>Ochrophyta</taxon>
        <taxon>Pelagophyceae</taxon>
        <taxon>Pelagomonadales</taxon>
        <taxon>Pelagomonadaceae</taxon>
        <taxon>Chrysophaeum</taxon>
    </lineage>
</organism>
<dbReference type="InterPro" id="IPR050879">
    <property type="entry name" value="Acyltransferase_3"/>
</dbReference>
<dbReference type="PANTHER" id="PTHR23028:SF53">
    <property type="entry name" value="ACYL_TRANSF_3 DOMAIN-CONTAINING PROTEIN"/>
    <property type="match status" value="1"/>
</dbReference>
<protein>
    <recommendedName>
        <fullName evidence="2">Acyltransferase 3 domain-containing protein</fullName>
    </recommendedName>
</protein>
<keyword evidence="1" id="KW-0812">Transmembrane</keyword>
<feature type="domain" description="Acyltransferase 3" evidence="2">
    <location>
        <begin position="15"/>
        <end position="347"/>
    </location>
</feature>
<keyword evidence="4" id="KW-1185">Reference proteome</keyword>
<name>A0AAD7U9A6_9STRA</name>
<dbReference type="AlphaFoldDB" id="A0AAD7U9A6"/>
<evidence type="ECO:0000256" key="1">
    <source>
        <dbReference type="SAM" id="Phobius"/>
    </source>
</evidence>
<evidence type="ECO:0000259" key="2">
    <source>
        <dbReference type="Pfam" id="PF01757"/>
    </source>
</evidence>
<feature type="transmembrane region" description="Helical" evidence="1">
    <location>
        <begin position="42"/>
        <end position="62"/>
    </location>
</feature>
<dbReference type="PANTHER" id="PTHR23028">
    <property type="entry name" value="ACETYLTRANSFERASE"/>
    <property type="match status" value="1"/>
</dbReference>
<reference evidence="3" key="1">
    <citation type="submission" date="2023-01" db="EMBL/GenBank/DDBJ databases">
        <title>Metagenome sequencing of chrysophaentin producing Chrysophaeum taylorii.</title>
        <authorList>
            <person name="Davison J."/>
            <person name="Bewley C."/>
        </authorList>
    </citation>
    <scope>NUCLEOTIDE SEQUENCE</scope>
    <source>
        <strain evidence="3">NIES-1699</strain>
    </source>
</reference>
<feature type="transmembrane region" description="Helical" evidence="1">
    <location>
        <begin position="131"/>
        <end position="150"/>
    </location>
</feature>
<feature type="transmembrane region" description="Helical" evidence="1">
    <location>
        <begin position="291"/>
        <end position="309"/>
    </location>
</feature>
<sequence length="359" mass="40163">MAEPSQRVRLQHLAGTRFVASLWIVCQHFLPSSRNGRLVRVLWRSNVGVDYFIILSGFVTHWASRGTKVRLAPWFARRFGRVLASTYLSMMAAMAIFAIQRQFDELVPGHVARCALLVETWLDPQRWCPNGQIWTVAALAPSWVLYPFLLDRIAKRALIPATVIAALVPTCVSLWYVVRNGGASELDQAYMYLWPPSQLLDFALGACAAEWAARADISHRHGRLADAAFAIVLALSFSAPNPNLDYRDGYEPLFDHGLAPVLALFLYASAVDGRRATYLDVNPTSATARMFAHPALTSLGVCSFQVYLFQWPVHAIFGMIGLDTQKNGAAENFVAFALTLWLLAALYERYLERPFVAWL</sequence>
<dbReference type="EMBL" id="JAQMWT010000526">
    <property type="protein sequence ID" value="KAJ8600234.1"/>
    <property type="molecule type" value="Genomic_DNA"/>
</dbReference>